<feature type="region of interest" description="Disordered" evidence="1">
    <location>
        <begin position="240"/>
        <end position="409"/>
    </location>
</feature>
<feature type="compositionally biased region" description="Basic residues" evidence="1">
    <location>
        <begin position="623"/>
        <end position="638"/>
    </location>
</feature>
<dbReference type="OrthoDB" id="4115400at2759"/>
<protein>
    <submittedName>
        <fullName evidence="2">Uncharacterized protein</fullName>
    </submittedName>
</protein>
<proteinExistence type="predicted"/>
<comment type="caution">
    <text evidence="2">The sequence shown here is derived from an EMBL/GenBank/DDBJ whole genome shotgun (WGS) entry which is preliminary data.</text>
</comment>
<keyword evidence="3" id="KW-1185">Reference proteome</keyword>
<name>A0A9P4HVH2_9PEZI</name>
<feature type="compositionally biased region" description="Low complexity" evidence="1">
    <location>
        <begin position="499"/>
        <end position="515"/>
    </location>
</feature>
<sequence>MATSLLKHSIQQASAPQAVAVGAAEEEAALEVEEGVVVAVAVEVVGAPGVPKLSNQLHRFENSPTWNRPGYMLLGQPIQRRNPPSLLKMAASRRAMNPLILSRRPERKALPNSLSKKHDDDLPPPFASTNGSFEDTDIEDQADLIMRQRFQPMTDPQKFIAALTKHAPAERTTEILYAIAENTQRALQEWQDEYLEIDKRVAAHANNGPRKPVTGGRVPVDPKVFEDMKEADLYSYTYDHRKAPGKQDPWNQRVGTDEEEASGKRRRKAVQRFDAMPDAASLARKRDVAASETPEPQALPRKKGKLGSGKKIGQFVPQRIQEIARDESVMTTSASEEDDGDIYEAAPEPVYKRRGRPPGSKNHNQRKDAGIKKGPRTKKTTDTAQGAQDSDRIPGYTTMPSATPPAIAPAYQQPAQNQPFHVQGYTHAPPTNIPPAPLAPVMNIDRSFAIANRPPIMHPFTPPTPPPQMDYPVASYQQIPTTTSMIQPTATTPIPLAPSPTSGSRPSPTSRPSSAGKKKPVKSEKRSASMTQWWADRKAKQAEERQREVARSQATVVHHPGQMAGGSAYGNANGYTGPYPQPGYAPGPFTSAQPAQNAYRPIAPSGLHQNHASPHLQPQPLQHHQHHMPQQHQHHHQHPPPLPHPSQAPNHNAGEDFFLQNSRKEWQNFKDRMAVADAEGKS</sequence>
<dbReference type="Proteomes" id="UP000799776">
    <property type="component" value="Unassembled WGS sequence"/>
</dbReference>
<evidence type="ECO:0000313" key="3">
    <source>
        <dbReference type="Proteomes" id="UP000799776"/>
    </source>
</evidence>
<feature type="compositionally biased region" description="Basic and acidic residues" evidence="1">
    <location>
        <begin position="662"/>
        <end position="682"/>
    </location>
</feature>
<dbReference type="EMBL" id="ML978713">
    <property type="protein sequence ID" value="KAF2089900.1"/>
    <property type="molecule type" value="Genomic_DNA"/>
</dbReference>
<feature type="region of interest" description="Disordered" evidence="1">
    <location>
        <begin position="602"/>
        <end position="682"/>
    </location>
</feature>
<evidence type="ECO:0000256" key="1">
    <source>
        <dbReference type="SAM" id="MobiDB-lite"/>
    </source>
</evidence>
<feature type="compositionally biased region" description="Basic and acidic residues" evidence="1">
    <location>
        <begin position="535"/>
        <end position="545"/>
    </location>
</feature>
<accession>A0A9P4HVH2</accession>
<reference evidence="2" key="1">
    <citation type="journal article" date="2020" name="Stud. Mycol.">
        <title>101 Dothideomycetes genomes: a test case for predicting lifestyles and emergence of pathogens.</title>
        <authorList>
            <person name="Haridas S."/>
            <person name="Albert R."/>
            <person name="Binder M."/>
            <person name="Bloem J."/>
            <person name="Labutti K."/>
            <person name="Salamov A."/>
            <person name="Andreopoulos B."/>
            <person name="Baker S."/>
            <person name="Barry K."/>
            <person name="Bills G."/>
            <person name="Bluhm B."/>
            <person name="Cannon C."/>
            <person name="Castanera R."/>
            <person name="Culley D."/>
            <person name="Daum C."/>
            <person name="Ezra D."/>
            <person name="Gonzalez J."/>
            <person name="Henrissat B."/>
            <person name="Kuo A."/>
            <person name="Liang C."/>
            <person name="Lipzen A."/>
            <person name="Lutzoni F."/>
            <person name="Magnuson J."/>
            <person name="Mondo S."/>
            <person name="Nolan M."/>
            <person name="Ohm R."/>
            <person name="Pangilinan J."/>
            <person name="Park H.-J."/>
            <person name="Ramirez L."/>
            <person name="Alfaro M."/>
            <person name="Sun H."/>
            <person name="Tritt A."/>
            <person name="Yoshinaga Y."/>
            <person name="Zwiers L.-H."/>
            <person name="Turgeon B."/>
            <person name="Goodwin S."/>
            <person name="Spatafora J."/>
            <person name="Crous P."/>
            <person name="Grigoriev I."/>
        </authorList>
    </citation>
    <scope>NUCLEOTIDE SEQUENCE</scope>
    <source>
        <strain evidence="2">CBS 121410</strain>
    </source>
</reference>
<gene>
    <name evidence="2" type="ORF">K490DRAFT_54332</name>
</gene>
<evidence type="ECO:0000313" key="2">
    <source>
        <dbReference type="EMBL" id="KAF2089900.1"/>
    </source>
</evidence>
<organism evidence="2 3">
    <name type="scientific">Saccharata proteae CBS 121410</name>
    <dbReference type="NCBI Taxonomy" id="1314787"/>
    <lineage>
        <taxon>Eukaryota</taxon>
        <taxon>Fungi</taxon>
        <taxon>Dikarya</taxon>
        <taxon>Ascomycota</taxon>
        <taxon>Pezizomycotina</taxon>
        <taxon>Dothideomycetes</taxon>
        <taxon>Dothideomycetes incertae sedis</taxon>
        <taxon>Botryosphaeriales</taxon>
        <taxon>Saccharataceae</taxon>
        <taxon>Saccharata</taxon>
    </lineage>
</organism>
<feature type="region of interest" description="Disordered" evidence="1">
    <location>
        <begin position="488"/>
        <end position="545"/>
    </location>
</feature>
<feature type="region of interest" description="Disordered" evidence="1">
    <location>
        <begin position="102"/>
        <end position="134"/>
    </location>
</feature>
<dbReference type="AlphaFoldDB" id="A0A9P4HVH2"/>